<comment type="similarity">
    <text evidence="4">Belongs to the helicase family. DinG subfamily.</text>
</comment>
<dbReference type="Gene3D" id="3.40.50.300">
    <property type="entry name" value="P-loop containing nucleotide triphosphate hydrolases"/>
    <property type="match status" value="2"/>
</dbReference>
<dbReference type="GO" id="GO:0003678">
    <property type="term" value="F:DNA helicase activity"/>
    <property type="evidence" value="ECO:0007669"/>
    <property type="project" value="UniProtKB-EC"/>
</dbReference>
<evidence type="ECO:0000256" key="2">
    <source>
        <dbReference type="ARBA" id="ARBA00022801"/>
    </source>
</evidence>
<evidence type="ECO:0000256" key="4">
    <source>
        <dbReference type="ARBA" id="ARBA00038058"/>
    </source>
</evidence>
<proteinExistence type="inferred from homology"/>
<evidence type="ECO:0000313" key="6">
    <source>
        <dbReference type="EMBL" id="MDQ8207248.1"/>
    </source>
</evidence>
<feature type="domain" description="Helicase ATP-binding" evidence="5">
    <location>
        <begin position="36"/>
        <end position="316"/>
    </location>
</feature>
<keyword evidence="7" id="KW-1185">Reference proteome</keyword>
<keyword evidence="3" id="KW-0067">ATP-binding</keyword>
<evidence type="ECO:0000313" key="7">
    <source>
        <dbReference type="Proteomes" id="UP001225316"/>
    </source>
</evidence>
<dbReference type="InterPro" id="IPR027417">
    <property type="entry name" value="P-loop_NTPase"/>
</dbReference>
<dbReference type="InterPro" id="IPR006555">
    <property type="entry name" value="ATP-dep_Helicase_C"/>
</dbReference>
<keyword evidence="6" id="KW-0347">Helicase</keyword>
<dbReference type="PANTHER" id="PTHR11472">
    <property type="entry name" value="DNA REPAIR DEAD HELICASE RAD3/XP-D SUBFAMILY MEMBER"/>
    <property type="match status" value="1"/>
</dbReference>
<dbReference type="PANTHER" id="PTHR11472:SF34">
    <property type="entry name" value="REGULATOR OF TELOMERE ELONGATION HELICASE 1"/>
    <property type="match status" value="1"/>
</dbReference>
<evidence type="ECO:0000256" key="3">
    <source>
        <dbReference type="ARBA" id="ARBA00022840"/>
    </source>
</evidence>
<dbReference type="GO" id="GO:0016787">
    <property type="term" value="F:hydrolase activity"/>
    <property type="evidence" value="ECO:0007669"/>
    <property type="project" value="UniProtKB-KW"/>
</dbReference>
<name>A0ABU1ASW9_9BACT</name>
<dbReference type="SMART" id="SM00491">
    <property type="entry name" value="HELICc2"/>
    <property type="match status" value="1"/>
</dbReference>
<evidence type="ECO:0000256" key="1">
    <source>
        <dbReference type="ARBA" id="ARBA00022741"/>
    </source>
</evidence>
<reference evidence="6 7" key="1">
    <citation type="submission" date="2023-04" db="EMBL/GenBank/DDBJ databases">
        <title>A novel bacteria isolated from coastal sediment.</title>
        <authorList>
            <person name="Liu X.-J."/>
            <person name="Du Z.-J."/>
        </authorList>
    </citation>
    <scope>NUCLEOTIDE SEQUENCE [LARGE SCALE GENOMIC DNA]</scope>
    <source>
        <strain evidence="6 7">SDUM461003</strain>
    </source>
</reference>
<protein>
    <submittedName>
        <fullName evidence="6">ATP-dependent DNA helicase</fullName>
        <ecNumber evidence="6">3.6.4.12</ecNumber>
    </submittedName>
</protein>
<sequence>MIGFIENSGGGSDTPNVERPKGYLVALIDSIFKQGGYLQNEMQLDHRPEQAAMALSVASSLESDQPLLFEAGTGVGKSLAYLVPGIIHSINSERPFIISSHTISLQEQIREKDLKICRNLFTKVPELRRYGAFKTALMVGKGNYCCSTRLGNALKDAQSSKQTEMFKSDERADLVRIASWSATTKNGVIQELSPAPLPDVWDAVNADSSTCSRKNCDPATCFYQRARKQLLSANCVIVNHSLLFSLINAGMQPEGDVRGILLADDFVVLDEAHRIPAIATDHFGTHVSSFAVDRALKRIYNQRTNRGSLRRHGQAWDQDAVTNAIDAAHEFFGYLGDTFLVKKPIQRIHKPDFCDNILTGPLKEVAERLGALVQKSDDERVQDELRDHRRRILGYRDAINGFITFAEEDHVQWLERGGKKGQIITLRSAPLDVAPYLRKHVFQRGTAAILASATLSDGNHMDAFQETVGGQIAEAEIVDSPFNYKENCHIYIASDAPQPEPGQGRLDLDYLANMICWCARHVEGGTLVLFTSHFDLRQVRERTEAFFKKIQRPLFTQGHQMARSEITKQFAAKGNGVLFGTDSFWTGVDIPGPALSQVIIARLPFENPSHPVSEARSEYIRARGGNPFAEMTVPDALVKFRQGIGRLIRRREDRGNIVILDSRILTKPYGARFLEALPVQNYQRFNRENRNSVFA</sequence>
<dbReference type="Proteomes" id="UP001225316">
    <property type="component" value="Unassembled WGS sequence"/>
</dbReference>
<dbReference type="InterPro" id="IPR014013">
    <property type="entry name" value="Helic_SF1/SF2_ATP-bd_DinG/Rad3"/>
</dbReference>
<dbReference type="EC" id="3.6.4.12" evidence="6"/>
<comment type="caution">
    <text evidence="6">The sequence shown here is derived from an EMBL/GenBank/DDBJ whole genome shotgun (WGS) entry which is preliminary data.</text>
</comment>
<dbReference type="RefSeq" id="WP_308949383.1">
    <property type="nucleotide sequence ID" value="NZ_JARXHW010000012.1"/>
</dbReference>
<dbReference type="SUPFAM" id="SSF52540">
    <property type="entry name" value="P-loop containing nucleoside triphosphate hydrolases"/>
    <property type="match status" value="1"/>
</dbReference>
<keyword evidence="2 6" id="KW-0378">Hydrolase</keyword>
<dbReference type="InterPro" id="IPR045028">
    <property type="entry name" value="DinG/Rad3-like"/>
</dbReference>
<dbReference type="Pfam" id="PF13307">
    <property type="entry name" value="Helicase_C_2"/>
    <property type="match status" value="1"/>
</dbReference>
<gene>
    <name evidence="6" type="ORF">QEH52_07000</name>
</gene>
<accession>A0ABU1ASW9</accession>
<evidence type="ECO:0000259" key="5">
    <source>
        <dbReference type="PROSITE" id="PS51193"/>
    </source>
</evidence>
<keyword evidence="1" id="KW-0547">Nucleotide-binding</keyword>
<organism evidence="6 7">
    <name type="scientific">Thalassobacterium maritimum</name>
    <dbReference type="NCBI Taxonomy" id="3041265"/>
    <lineage>
        <taxon>Bacteria</taxon>
        <taxon>Pseudomonadati</taxon>
        <taxon>Verrucomicrobiota</taxon>
        <taxon>Opitutia</taxon>
        <taxon>Puniceicoccales</taxon>
        <taxon>Coraliomargaritaceae</taxon>
        <taxon>Thalassobacterium</taxon>
    </lineage>
</organism>
<dbReference type="EMBL" id="JARXHW010000012">
    <property type="protein sequence ID" value="MDQ8207248.1"/>
    <property type="molecule type" value="Genomic_DNA"/>
</dbReference>
<dbReference type="PROSITE" id="PS51193">
    <property type="entry name" value="HELICASE_ATP_BIND_2"/>
    <property type="match status" value="1"/>
</dbReference>